<reference evidence="2 3" key="1">
    <citation type="journal article" date="2018" name="IMA Fungus">
        <title>IMA Genome-F 9: Draft genome sequence of Annulohypoxylon stygium, Aspergillus mulundensis, Berkeleyomyces basicola (syn. Thielaviopsis basicola), Ceratocystis smalleyi, two Cercospora beticola strains, Coleophoma cylindrospora, Fusarium fracticaudum, Phialophora cf. hyalina, and Morchella septimelata.</title>
        <authorList>
            <person name="Wingfield B.D."/>
            <person name="Bills G.F."/>
            <person name="Dong Y."/>
            <person name="Huang W."/>
            <person name="Nel W.J."/>
            <person name="Swalarsk-Parry B.S."/>
            <person name="Vaghefi N."/>
            <person name="Wilken P.M."/>
            <person name="An Z."/>
            <person name="de Beer Z.W."/>
            <person name="De Vos L."/>
            <person name="Chen L."/>
            <person name="Duong T.A."/>
            <person name="Gao Y."/>
            <person name="Hammerbacher A."/>
            <person name="Kikkert J.R."/>
            <person name="Li Y."/>
            <person name="Li H."/>
            <person name="Li K."/>
            <person name="Li Q."/>
            <person name="Liu X."/>
            <person name="Ma X."/>
            <person name="Naidoo K."/>
            <person name="Pethybridge S.J."/>
            <person name="Sun J."/>
            <person name="Steenkamp E.T."/>
            <person name="van der Nest M.A."/>
            <person name="van Wyk S."/>
            <person name="Wingfield M.J."/>
            <person name="Xiong C."/>
            <person name="Yue Q."/>
            <person name="Zhang X."/>
        </authorList>
    </citation>
    <scope>NUCLEOTIDE SEQUENCE [LARGE SCALE GENOMIC DNA]</scope>
    <source>
        <strain evidence="2 3">BP6252</strain>
    </source>
</reference>
<evidence type="ECO:0000256" key="1">
    <source>
        <dbReference type="SAM" id="MobiDB-lite"/>
    </source>
</evidence>
<dbReference type="AlphaFoldDB" id="A0A3D8Q5P4"/>
<protein>
    <recommendedName>
        <fullName evidence="4">S-adenosyl-L-methionine-dependent methyltransferase</fullName>
    </recommendedName>
</protein>
<gene>
    <name evidence="2" type="ORF">BP6252_13989</name>
</gene>
<dbReference type="CDD" id="cd02440">
    <property type="entry name" value="AdoMet_MTases"/>
    <property type="match status" value="1"/>
</dbReference>
<dbReference type="STRING" id="1849047.A0A3D8Q5P4"/>
<evidence type="ECO:0008006" key="4">
    <source>
        <dbReference type="Google" id="ProtNLM"/>
    </source>
</evidence>
<evidence type="ECO:0000313" key="2">
    <source>
        <dbReference type="EMBL" id="RDW56734.1"/>
    </source>
</evidence>
<dbReference type="OrthoDB" id="2013972at2759"/>
<dbReference type="Pfam" id="PF13489">
    <property type="entry name" value="Methyltransf_23"/>
    <property type="match status" value="1"/>
</dbReference>
<dbReference type="Gene3D" id="3.40.50.150">
    <property type="entry name" value="Vaccinia Virus protein VP39"/>
    <property type="match status" value="1"/>
</dbReference>
<dbReference type="Proteomes" id="UP000256645">
    <property type="component" value="Unassembled WGS sequence"/>
</dbReference>
<name>A0A3D8Q5P4_9HELO</name>
<comment type="caution">
    <text evidence="2">The sequence shown here is derived from an EMBL/GenBank/DDBJ whole genome shotgun (WGS) entry which is preliminary data.</text>
</comment>
<dbReference type="PANTHER" id="PTHR43591">
    <property type="entry name" value="METHYLTRANSFERASE"/>
    <property type="match status" value="1"/>
</dbReference>
<accession>A0A3D8Q5P4</accession>
<feature type="region of interest" description="Disordered" evidence="1">
    <location>
        <begin position="1"/>
        <end position="21"/>
    </location>
</feature>
<dbReference type="SUPFAM" id="SSF53335">
    <property type="entry name" value="S-adenosyl-L-methionine-dependent methyltransferases"/>
    <property type="match status" value="1"/>
</dbReference>
<dbReference type="GO" id="GO:0008168">
    <property type="term" value="F:methyltransferase activity"/>
    <property type="evidence" value="ECO:0007669"/>
    <property type="project" value="TreeGrafter"/>
</dbReference>
<proteinExistence type="predicted"/>
<keyword evidence="3" id="KW-1185">Reference proteome</keyword>
<dbReference type="InterPro" id="IPR029063">
    <property type="entry name" value="SAM-dependent_MTases_sf"/>
</dbReference>
<organism evidence="2 3">
    <name type="scientific">Coleophoma cylindrospora</name>
    <dbReference type="NCBI Taxonomy" id="1849047"/>
    <lineage>
        <taxon>Eukaryota</taxon>
        <taxon>Fungi</taxon>
        <taxon>Dikarya</taxon>
        <taxon>Ascomycota</taxon>
        <taxon>Pezizomycotina</taxon>
        <taxon>Leotiomycetes</taxon>
        <taxon>Helotiales</taxon>
        <taxon>Dermateaceae</taxon>
        <taxon>Coleophoma</taxon>
    </lineage>
</organism>
<dbReference type="EMBL" id="PDLM01000030">
    <property type="protein sequence ID" value="RDW56734.1"/>
    <property type="molecule type" value="Genomic_DNA"/>
</dbReference>
<dbReference type="PANTHER" id="PTHR43591:SF10">
    <property type="entry name" value="ABC TRANSMEMBRANE TYPE-1 DOMAIN-CONTAINING PROTEIN-RELATED"/>
    <property type="match status" value="1"/>
</dbReference>
<sequence length="350" mass="39605">MSSPVPPAPQEGDPDSDRDSTLGDASYVLSLCAVPSSHVMQRRLDHLNKEQHSGVSRTARSHLSQIRFSELYASNPKPAFTPLAPNINCSAPNDETQNEMLDIGHHMYTLVLDNKLFLAPINPQAQNVLDVGTGTGIWAIDFADEHPSATITGTDLSPIQPTWVPPNLKFEIDDAELEWTWADDWFDFVHMRALMGSIKDWPRLFNQAFRCTKPGGYIESFEVNIQFTSDDGSVRPGTTMYDWSQMFIDAGETMGQTFQIASRSKKLIEEAGFVDVEEKKFKLPVGAWMEDKKWKEIGRWNLLYLTTGLEGMQLWILKTVLGWEYTEIQALSGKMRSAFLDKNNHAYYEM</sequence>
<evidence type="ECO:0000313" key="3">
    <source>
        <dbReference type="Proteomes" id="UP000256645"/>
    </source>
</evidence>